<dbReference type="InterPro" id="IPR003439">
    <property type="entry name" value="ABC_transporter-like_ATP-bd"/>
</dbReference>
<dbReference type="InterPro" id="IPR003593">
    <property type="entry name" value="AAA+_ATPase"/>
</dbReference>
<dbReference type="PROSITE" id="PS50893">
    <property type="entry name" value="ABC_TRANSPORTER_2"/>
    <property type="match status" value="1"/>
</dbReference>
<proteinExistence type="predicted"/>
<dbReference type="Pfam" id="PF00005">
    <property type="entry name" value="ABC_tran"/>
    <property type="match status" value="1"/>
</dbReference>
<keyword evidence="1" id="KW-0813">Transport</keyword>
<accession>A0A2K2U434</accession>
<keyword evidence="2" id="KW-0547">Nucleotide-binding</keyword>
<dbReference type="PANTHER" id="PTHR42939:SF3">
    <property type="entry name" value="ABC TRANSPORTER ATP-BINDING COMPONENT"/>
    <property type="match status" value="1"/>
</dbReference>
<dbReference type="InterPro" id="IPR051782">
    <property type="entry name" value="ABC_Transporter_VariousFunc"/>
</dbReference>
<evidence type="ECO:0000313" key="5">
    <source>
        <dbReference type="EMBL" id="PNV64950.1"/>
    </source>
</evidence>
<dbReference type="InterPro" id="IPR027417">
    <property type="entry name" value="P-loop_NTPase"/>
</dbReference>
<evidence type="ECO:0000313" key="6">
    <source>
        <dbReference type="Proteomes" id="UP000236488"/>
    </source>
</evidence>
<evidence type="ECO:0000256" key="2">
    <source>
        <dbReference type="ARBA" id="ARBA00022741"/>
    </source>
</evidence>
<dbReference type="Proteomes" id="UP000236488">
    <property type="component" value="Unassembled WGS sequence"/>
</dbReference>
<sequence length="296" mass="32331">MNDLLRIRSLSKRYDGFDLKDIDLTVPAGSVVGLVGSNGAGKTTTIKSVLGLVFPDAGSIELFGQNVGEHASAKAVKQAKQRVGVVFDTCSFPEEMTVEAVGRLMSYSYEAWSAADFEQRLAQFELPKNRAVKDLSRGMSMKLSLACALSHDPDLLILDEATAGLDPLARDATLDCLRDYMRDERHGILMSSHITSDLEKIADYVVCIDEGRIVFSVEKDAITDLAGIAHCRAAEFERIAASGFFAPGELRSLRHPYGIDVLAPDRFAFSESFKGVALDKADIDTYLALMLKGEIR</sequence>
<name>A0A2K2U434_9ACTN</name>
<feature type="domain" description="ABC transporter" evidence="4">
    <location>
        <begin position="5"/>
        <end position="235"/>
    </location>
</feature>
<reference evidence="5 6" key="1">
    <citation type="journal article" date="2018" name="Int. J. Syst. Evol. Microbiol.">
        <title>Rubneribacter badeniensis gen. nov., sp. nov. and Enteroscipio rubneri gen. nov., sp. nov., new members of the Eggerthellaceae isolated from human faeces.</title>
        <authorList>
            <person name="Danylec N."/>
            <person name="Gobl A."/>
            <person name="Stoll D.A."/>
            <person name="Hetzer B."/>
            <person name="Kulling S.E."/>
            <person name="Huch M."/>
        </authorList>
    </citation>
    <scope>NUCLEOTIDE SEQUENCE [LARGE SCALE GENOMIC DNA]</scope>
    <source>
        <strain evidence="5 6">ResAG-85</strain>
    </source>
</reference>
<dbReference type="SUPFAM" id="SSF52540">
    <property type="entry name" value="P-loop containing nucleoside triphosphate hydrolases"/>
    <property type="match status" value="1"/>
</dbReference>
<evidence type="ECO:0000256" key="1">
    <source>
        <dbReference type="ARBA" id="ARBA00022448"/>
    </source>
</evidence>
<protein>
    <submittedName>
        <fullName evidence="5">ABC transporter</fullName>
    </submittedName>
</protein>
<dbReference type="Gene3D" id="3.40.50.300">
    <property type="entry name" value="P-loop containing nucleotide triphosphate hydrolases"/>
    <property type="match status" value="1"/>
</dbReference>
<dbReference type="AlphaFoldDB" id="A0A2K2U434"/>
<dbReference type="RefSeq" id="WP_103263074.1">
    <property type="nucleotide sequence ID" value="NZ_PPEL01000057.1"/>
</dbReference>
<dbReference type="GO" id="GO:0016887">
    <property type="term" value="F:ATP hydrolysis activity"/>
    <property type="evidence" value="ECO:0007669"/>
    <property type="project" value="InterPro"/>
</dbReference>
<gene>
    <name evidence="5" type="ORF">C2L80_09225</name>
</gene>
<dbReference type="CDD" id="cd03230">
    <property type="entry name" value="ABC_DR_subfamily_A"/>
    <property type="match status" value="1"/>
</dbReference>
<evidence type="ECO:0000256" key="3">
    <source>
        <dbReference type="ARBA" id="ARBA00022840"/>
    </source>
</evidence>
<dbReference type="SMART" id="SM00382">
    <property type="entry name" value="AAA"/>
    <property type="match status" value="1"/>
</dbReference>
<dbReference type="PANTHER" id="PTHR42939">
    <property type="entry name" value="ABC TRANSPORTER ATP-BINDING PROTEIN ALBC-RELATED"/>
    <property type="match status" value="1"/>
</dbReference>
<keyword evidence="6" id="KW-1185">Reference proteome</keyword>
<dbReference type="EMBL" id="PPEL01000057">
    <property type="protein sequence ID" value="PNV64950.1"/>
    <property type="molecule type" value="Genomic_DNA"/>
</dbReference>
<dbReference type="GO" id="GO:0005524">
    <property type="term" value="F:ATP binding"/>
    <property type="evidence" value="ECO:0007669"/>
    <property type="project" value="UniProtKB-KW"/>
</dbReference>
<keyword evidence="3" id="KW-0067">ATP-binding</keyword>
<evidence type="ECO:0000259" key="4">
    <source>
        <dbReference type="PROSITE" id="PS50893"/>
    </source>
</evidence>
<organism evidence="5 6">
    <name type="scientific">Rubneribacter badeniensis</name>
    <dbReference type="NCBI Taxonomy" id="2070688"/>
    <lineage>
        <taxon>Bacteria</taxon>
        <taxon>Bacillati</taxon>
        <taxon>Actinomycetota</taxon>
        <taxon>Coriobacteriia</taxon>
        <taxon>Eggerthellales</taxon>
        <taxon>Eggerthellaceae</taxon>
        <taxon>Rubneribacter</taxon>
    </lineage>
</organism>
<comment type="caution">
    <text evidence="5">The sequence shown here is derived from an EMBL/GenBank/DDBJ whole genome shotgun (WGS) entry which is preliminary data.</text>
</comment>